<protein>
    <submittedName>
        <fullName evidence="2">Uncharacterized protein</fullName>
    </submittedName>
</protein>
<evidence type="ECO:0000256" key="1">
    <source>
        <dbReference type="SAM" id="MobiDB-lite"/>
    </source>
</evidence>
<gene>
    <name evidence="2" type="ORF">LVIROSA_LOCUS34811</name>
</gene>
<evidence type="ECO:0000313" key="3">
    <source>
        <dbReference type="Proteomes" id="UP001157418"/>
    </source>
</evidence>
<name>A0AAU9PHB3_9ASTR</name>
<dbReference type="AlphaFoldDB" id="A0AAU9PHB3"/>
<keyword evidence="3" id="KW-1185">Reference proteome</keyword>
<dbReference type="Proteomes" id="UP001157418">
    <property type="component" value="Unassembled WGS sequence"/>
</dbReference>
<proteinExistence type="predicted"/>
<accession>A0AAU9PHB3</accession>
<feature type="compositionally biased region" description="Basic and acidic residues" evidence="1">
    <location>
        <begin position="111"/>
        <end position="130"/>
    </location>
</feature>
<dbReference type="EMBL" id="CAKMRJ010005634">
    <property type="protein sequence ID" value="CAH1449323.1"/>
    <property type="molecule type" value="Genomic_DNA"/>
</dbReference>
<sequence length="130" mass="14497">MTSKNLIIGETIMSLLLKLDTFRKLVVKELLGLQEKLDSLTFVKSETLSETIEESQEDDGGKIRNTALEPQVESQNEENIGGLNNDHEVEAADPIHDLKSEQLVEQISGELNKDHVQAQSRSNDEAVKLL</sequence>
<organism evidence="2 3">
    <name type="scientific">Lactuca virosa</name>
    <dbReference type="NCBI Taxonomy" id="75947"/>
    <lineage>
        <taxon>Eukaryota</taxon>
        <taxon>Viridiplantae</taxon>
        <taxon>Streptophyta</taxon>
        <taxon>Embryophyta</taxon>
        <taxon>Tracheophyta</taxon>
        <taxon>Spermatophyta</taxon>
        <taxon>Magnoliopsida</taxon>
        <taxon>eudicotyledons</taxon>
        <taxon>Gunneridae</taxon>
        <taxon>Pentapetalae</taxon>
        <taxon>asterids</taxon>
        <taxon>campanulids</taxon>
        <taxon>Asterales</taxon>
        <taxon>Asteraceae</taxon>
        <taxon>Cichorioideae</taxon>
        <taxon>Cichorieae</taxon>
        <taxon>Lactucinae</taxon>
        <taxon>Lactuca</taxon>
    </lineage>
</organism>
<evidence type="ECO:0000313" key="2">
    <source>
        <dbReference type="EMBL" id="CAH1449323.1"/>
    </source>
</evidence>
<feature type="compositionally biased region" description="Basic and acidic residues" evidence="1">
    <location>
        <begin position="85"/>
        <end position="102"/>
    </location>
</feature>
<reference evidence="2 3" key="1">
    <citation type="submission" date="2022-01" db="EMBL/GenBank/DDBJ databases">
        <authorList>
            <person name="Xiong W."/>
            <person name="Schranz E."/>
        </authorList>
    </citation>
    <scope>NUCLEOTIDE SEQUENCE [LARGE SCALE GENOMIC DNA]</scope>
</reference>
<comment type="caution">
    <text evidence="2">The sequence shown here is derived from an EMBL/GenBank/DDBJ whole genome shotgun (WGS) entry which is preliminary data.</text>
</comment>
<feature type="region of interest" description="Disordered" evidence="1">
    <location>
        <begin position="48"/>
        <end position="130"/>
    </location>
</feature>